<keyword evidence="1" id="KW-0521">NADP</keyword>
<dbReference type="AlphaFoldDB" id="A0A1X7RXY8"/>
<evidence type="ECO:0000256" key="1">
    <source>
        <dbReference type="ARBA" id="ARBA00022857"/>
    </source>
</evidence>
<evidence type="ECO:0000313" key="4">
    <source>
        <dbReference type="Proteomes" id="UP000215127"/>
    </source>
</evidence>
<accession>A0A1X7RXY8</accession>
<keyword evidence="4" id="KW-1185">Reference proteome</keyword>
<gene>
    <name evidence="3" type="ORF">ZT3D7_G6960</name>
</gene>
<reference evidence="3 4" key="1">
    <citation type="submission" date="2016-06" db="EMBL/GenBank/DDBJ databases">
        <authorList>
            <person name="Kjaerup R.B."/>
            <person name="Dalgaard T.S."/>
            <person name="Juul-Madsen H.R."/>
        </authorList>
    </citation>
    <scope>NUCLEOTIDE SEQUENCE [LARGE SCALE GENOMIC DNA]</scope>
</reference>
<dbReference type="Gene3D" id="3.40.50.720">
    <property type="entry name" value="NAD(P)-binding Rossmann-like Domain"/>
    <property type="match status" value="1"/>
</dbReference>
<organism evidence="3 4">
    <name type="scientific">Zymoseptoria tritici (strain ST99CH_3D7)</name>
    <dbReference type="NCBI Taxonomy" id="1276538"/>
    <lineage>
        <taxon>Eukaryota</taxon>
        <taxon>Fungi</taxon>
        <taxon>Dikarya</taxon>
        <taxon>Ascomycota</taxon>
        <taxon>Pezizomycotina</taxon>
        <taxon>Dothideomycetes</taxon>
        <taxon>Dothideomycetidae</taxon>
        <taxon>Mycosphaerellales</taxon>
        <taxon>Mycosphaerellaceae</taxon>
        <taxon>Zymoseptoria</taxon>
    </lineage>
</organism>
<protein>
    <submittedName>
        <fullName evidence="3">Uncharacterized protein</fullName>
    </submittedName>
</protein>
<dbReference type="Proteomes" id="UP000215127">
    <property type="component" value="Chromosome 6"/>
</dbReference>
<dbReference type="EMBL" id="LT853697">
    <property type="protein sequence ID" value="SMQ51807.1"/>
    <property type="molecule type" value="Genomic_DNA"/>
</dbReference>
<dbReference type="Gene3D" id="3.90.25.10">
    <property type="entry name" value="UDP-galactose 4-epimerase, domain 1"/>
    <property type="match status" value="1"/>
</dbReference>
<keyword evidence="2" id="KW-0560">Oxidoreductase</keyword>
<dbReference type="InterPro" id="IPR051609">
    <property type="entry name" value="NmrA/Isoflavone_reductase-like"/>
</dbReference>
<dbReference type="PANTHER" id="PTHR47706">
    <property type="entry name" value="NMRA-LIKE FAMILY PROTEIN"/>
    <property type="match status" value="1"/>
</dbReference>
<sequence>MASTKRDQSSIRKVLVLGDNRLSTSIVTALTSSDLEVHLATHTQSLTESTSTLTVHKTDSTSSALTSLFQTIQPEILFSTQSAGSYDHQKSLIDAAIATSIPRFVAAEWSHDSSNEVIQDLLPPYKERARVVTYLREQAQIGKIEWTAVATGCDLERALVSSNLGFDVKWQSATIHGTGAEMFAASSSAWPGTVAIAMIQQWSEIKNQYLYVPGMLTNANEILDKFQSSTGEDGGMRQKWESDHVDVKESRREAQSRMERGFPDAAMFLMERAVLFDEDVGAVKQFQNNDGKQRLGLQAEMLDILVRNVVHEVKHHGNGGCGCD</sequence>
<evidence type="ECO:0000313" key="3">
    <source>
        <dbReference type="EMBL" id="SMQ51807.1"/>
    </source>
</evidence>
<dbReference type="PANTHER" id="PTHR47706:SF10">
    <property type="entry name" value="NMRA-LIKE DOMAIN-CONTAINING PROTEIN"/>
    <property type="match status" value="1"/>
</dbReference>
<evidence type="ECO:0000256" key="2">
    <source>
        <dbReference type="ARBA" id="ARBA00023002"/>
    </source>
</evidence>
<dbReference type="GO" id="GO:0016491">
    <property type="term" value="F:oxidoreductase activity"/>
    <property type="evidence" value="ECO:0007669"/>
    <property type="project" value="UniProtKB-KW"/>
</dbReference>
<name>A0A1X7RXY8_ZYMT9</name>
<proteinExistence type="predicted"/>